<evidence type="ECO:0000313" key="3">
    <source>
        <dbReference type="EMBL" id="AMY08973.1"/>
    </source>
</evidence>
<reference evidence="4" key="2">
    <citation type="submission" date="2016-04" db="EMBL/GenBank/DDBJ databases">
        <title>First Complete Genome Sequence of a Subdivision 6 Acidobacterium.</title>
        <authorList>
            <person name="Huang S."/>
            <person name="Vieira S."/>
            <person name="Bunk B."/>
            <person name="Riedel T."/>
            <person name="Sproeer C."/>
            <person name="Overmann J."/>
        </authorList>
    </citation>
    <scope>NUCLEOTIDE SEQUENCE [LARGE SCALE GENOMIC DNA]</scope>
    <source>
        <strain evidence="4">DSM 100886 HEG_-6_39</strain>
    </source>
</reference>
<evidence type="ECO:0000256" key="1">
    <source>
        <dbReference type="SAM" id="Phobius"/>
    </source>
</evidence>
<keyword evidence="4" id="KW-1185">Reference proteome</keyword>
<organism evidence="3 4">
    <name type="scientific">Luteitalea pratensis</name>
    <dbReference type="NCBI Taxonomy" id="1855912"/>
    <lineage>
        <taxon>Bacteria</taxon>
        <taxon>Pseudomonadati</taxon>
        <taxon>Acidobacteriota</taxon>
        <taxon>Vicinamibacteria</taxon>
        <taxon>Vicinamibacterales</taxon>
        <taxon>Vicinamibacteraceae</taxon>
        <taxon>Luteitalea</taxon>
    </lineage>
</organism>
<dbReference type="EMBL" id="CP015136">
    <property type="protein sequence ID" value="AMY08973.1"/>
    <property type="molecule type" value="Genomic_DNA"/>
</dbReference>
<keyword evidence="1" id="KW-0812">Transmembrane</keyword>
<gene>
    <name evidence="3" type="ORF">LuPra_02181</name>
</gene>
<dbReference type="InterPro" id="IPR000073">
    <property type="entry name" value="AB_hydrolase_1"/>
</dbReference>
<dbReference type="Gene3D" id="3.40.50.1820">
    <property type="entry name" value="alpha/beta hydrolase"/>
    <property type="match status" value="1"/>
</dbReference>
<dbReference type="Pfam" id="PF00561">
    <property type="entry name" value="Abhydrolase_1"/>
    <property type="match status" value="1"/>
</dbReference>
<reference evidence="3 4" key="1">
    <citation type="journal article" date="2016" name="Genome Announc.">
        <title>First Complete Genome Sequence of a Subdivision 6 Acidobacterium Strain.</title>
        <authorList>
            <person name="Huang S."/>
            <person name="Vieira S."/>
            <person name="Bunk B."/>
            <person name="Riedel T."/>
            <person name="Sproer C."/>
            <person name="Overmann J."/>
        </authorList>
    </citation>
    <scope>NUCLEOTIDE SEQUENCE [LARGE SCALE GENOMIC DNA]</scope>
    <source>
        <strain evidence="4">DSM 100886 HEG_-6_39</strain>
    </source>
</reference>
<dbReference type="AlphaFoldDB" id="A0A143PL53"/>
<dbReference type="InterPro" id="IPR029058">
    <property type="entry name" value="AB_hydrolase_fold"/>
</dbReference>
<feature type="transmembrane region" description="Helical" evidence="1">
    <location>
        <begin position="21"/>
        <end position="40"/>
    </location>
</feature>
<keyword evidence="1" id="KW-0472">Membrane</keyword>
<name>A0A143PL53_LUTPR</name>
<evidence type="ECO:0000313" key="4">
    <source>
        <dbReference type="Proteomes" id="UP000076079"/>
    </source>
</evidence>
<dbReference type="SUPFAM" id="SSF53474">
    <property type="entry name" value="alpha/beta-Hydrolases"/>
    <property type="match status" value="1"/>
</dbReference>
<evidence type="ECO:0000259" key="2">
    <source>
        <dbReference type="Pfam" id="PF00561"/>
    </source>
</evidence>
<dbReference type="KEGG" id="abac:LuPra_02181"/>
<proteinExistence type="predicted"/>
<keyword evidence="3" id="KW-0378">Hydrolase</keyword>
<dbReference type="GO" id="GO:0016787">
    <property type="term" value="F:hydrolase activity"/>
    <property type="evidence" value="ECO:0007669"/>
    <property type="project" value="UniProtKB-KW"/>
</dbReference>
<dbReference type="Proteomes" id="UP000076079">
    <property type="component" value="Chromosome"/>
</dbReference>
<dbReference type="STRING" id="1855912.LuPra_02181"/>
<keyword evidence="1" id="KW-1133">Transmembrane helix</keyword>
<accession>A0A143PL53</accession>
<sequence>MVDLCRLPVDNQRMTHARRGIAGTMLMVLLVGALAAALAWQTFKPRPLAVEPGKFPEVLVHARADDGVINGGAVFMPPKSAARPVAVIWVHGWGTNFYDPAYARIGRALAERGVTTMSINTRMHDLGTSATNVSGRRVRGGGYWGVTSEQSRDIAAWIEIAAEHGFSRVVLVGHSAGWPAVAAYQASSHDSRVVGLVLASGPVQPLHPPDDAALIKQATELVAAGKGDDLLRIPGRSFPSFISAATYLDQVHTPPALLDIFGVSSTDAAIASITCPLLAFFGTRDDVGGNADLAVVKATSRRLESGPSRITTATIARGDHMYSGEEAQVAQVIADWLDRVVTPSPAPTATNQNR</sequence>
<feature type="domain" description="AB hydrolase-1" evidence="2">
    <location>
        <begin position="86"/>
        <end position="212"/>
    </location>
</feature>
<protein>
    <submittedName>
        <fullName evidence="3">Alpha/beta hydrolase family protein</fullName>
    </submittedName>
</protein>